<protein>
    <submittedName>
        <fullName evidence="1">Uncharacterized protein</fullName>
    </submittedName>
</protein>
<evidence type="ECO:0000313" key="1">
    <source>
        <dbReference type="EMBL" id="KRX89539.1"/>
    </source>
</evidence>
<dbReference type="Proteomes" id="UP000054815">
    <property type="component" value="Unassembled WGS sequence"/>
</dbReference>
<sequence>MTCDLIMRLDWMRSVTAVLEPTSKPVQKIYCSSYRWEETSDQLLVRLLCLVTEDTARALGLAGVAETLTMKGMSGIRCTPALAERVRFRLSSVKVSQHDLVGEPIEADAPTDL</sequence>
<dbReference type="AlphaFoldDB" id="A0A0V0XNV3"/>
<proteinExistence type="predicted"/>
<evidence type="ECO:0000313" key="2">
    <source>
        <dbReference type="Proteomes" id="UP000054815"/>
    </source>
</evidence>
<gene>
    <name evidence="1" type="ORF">T4E_8801</name>
</gene>
<name>A0A0V0XNV3_TRIPS</name>
<accession>A0A0V0XNV3</accession>
<comment type="caution">
    <text evidence="1">The sequence shown here is derived from an EMBL/GenBank/DDBJ whole genome shotgun (WGS) entry which is preliminary data.</text>
</comment>
<organism evidence="1 2">
    <name type="scientific">Trichinella pseudospiralis</name>
    <name type="common">Parasitic roundworm</name>
    <dbReference type="NCBI Taxonomy" id="6337"/>
    <lineage>
        <taxon>Eukaryota</taxon>
        <taxon>Metazoa</taxon>
        <taxon>Ecdysozoa</taxon>
        <taxon>Nematoda</taxon>
        <taxon>Enoplea</taxon>
        <taxon>Dorylaimia</taxon>
        <taxon>Trichinellida</taxon>
        <taxon>Trichinellidae</taxon>
        <taxon>Trichinella</taxon>
    </lineage>
</organism>
<dbReference type="EMBL" id="JYDU01000195">
    <property type="protein sequence ID" value="KRX89539.1"/>
    <property type="molecule type" value="Genomic_DNA"/>
</dbReference>
<reference evidence="1 2" key="1">
    <citation type="submission" date="2015-01" db="EMBL/GenBank/DDBJ databases">
        <title>Evolution of Trichinella species and genotypes.</title>
        <authorList>
            <person name="Korhonen P.K."/>
            <person name="Edoardo P."/>
            <person name="Giuseppe L.R."/>
            <person name="Gasser R.B."/>
        </authorList>
    </citation>
    <scope>NUCLEOTIDE SEQUENCE [LARGE SCALE GENOMIC DNA]</scope>
    <source>
        <strain evidence="1">ISS141</strain>
    </source>
</reference>